<feature type="non-terminal residue" evidence="2">
    <location>
        <position position="1"/>
    </location>
</feature>
<evidence type="ECO:0000256" key="1">
    <source>
        <dbReference type="SAM" id="Coils"/>
    </source>
</evidence>
<name>A0A146KND3_9EUKA</name>
<organism evidence="2">
    <name type="scientific">Trepomonas sp. PC1</name>
    <dbReference type="NCBI Taxonomy" id="1076344"/>
    <lineage>
        <taxon>Eukaryota</taxon>
        <taxon>Metamonada</taxon>
        <taxon>Diplomonadida</taxon>
        <taxon>Hexamitidae</taxon>
        <taxon>Hexamitinae</taxon>
        <taxon>Trepomonas</taxon>
    </lineage>
</organism>
<dbReference type="AlphaFoldDB" id="A0A146KND3"/>
<proteinExistence type="predicted"/>
<gene>
    <name evidence="2" type="ORF">TPC1_10061</name>
</gene>
<feature type="non-terminal residue" evidence="2">
    <location>
        <position position="378"/>
    </location>
</feature>
<dbReference type="EMBL" id="GDID01000047">
    <property type="protein sequence ID" value="JAP96559.1"/>
    <property type="molecule type" value="Transcribed_RNA"/>
</dbReference>
<feature type="coiled-coil region" evidence="1">
    <location>
        <begin position="37"/>
        <end position="64"/>
    </location>
</feature>
<reference evidence="2" key="1">
    <citation type="submission" date="2015-07" db="EMBL/GenBank/DDBJ databases">
        <title>Adaptation to a free-living lifestyle via gene acquisitions in the diplomonad Trepomonas sp. PC1.</title>
        <authorList>
            <person name="Xu F."/>
            <person name="Jerlstrom-Hultqvist J."/>
            <person name="Kolisko M."/>
            <person name="Simpson A.G.B."/>
            <person name="Roger A.J."/>
            <person name="Svard S.G."/>
            <person name="Andersson J.O."/>
        </authorList>
    </citation>
    <scope>NUCLEOTIDE SEQUENCE</scope>
    <source>
        <strain evidence="2">PC1</strain>
    </source>
</reference>
<keyword evidence="1" id="KW-0175">Coiled coil</keyword>
<feature type="coiled-coil region" evidence="1">
    <location>
        <begin position="225"/>
        <end position="312"/>
    </location>
</feature>
<accession>A0A146KND3</accession>
<evidence type="ECO:0000313" key="2">
    <source>
        <dbReference type="EMBL" id="JAP96559.1"/>
    </source>
</evidence>
<feature type="coiled-coil region" evidence="1">
    <location>
        <begin position="111"/>
        <end position="163"/>
    </location>
</feature>
<protein>
    <submittedName>
        <fullName evidence="2">Uncharacterized protein</fullName>
    </submittedName>
</protein>
<sequence length="378" mass="45103">ERLELILEKRLQKEDSNIAKQIVGQLTILFQQLKTQLQDTRVSLNFATEQLQSQEQQNLKLQKTGREQLDEIQKCKQKLSEAHEQMQDFEVGIQNSKQFTQLIKNDYIQQNFNLKSERNKLIAELDEAKSEMLAQSKQFETKETKLQKENSELKSKMNQMTKQRINEELMQQNSFKQQLFSQNEKIEHQLIQILQYKQENEILKLQQTKSNIQNDQKLKFSQQKMIEMQQETNAQNSELKKLQNALESIETRHQQDNKRIYLENDDLKVKNQSLTQEIAVLRAKMYKKEEQFTILQRKFDKAREQLKQLESRKVSRNNSIILQNTDDLLLDEQKSPKRSATPNEYKKQEENYMKQILTLQSQVIEQQKTIGHFRKILK</sequence>